<dbReference type="InterPro" id="IPR027417">
    <property type="entry name" value="P-loop_NTPase"/>
</dbReference>
<accession>A0ABX3U136</accession>
<dbReference type="PANTHER" id="PTHR13696:SF96">
    <property type="entry name" value="COBQ_COBB_MIND_PARA NUCLEOTIDE BINDING DOMAIN-CONTAINING PROTEIN"/>
    <property type="match status" value="1"/>
</dbReference>
<dbReference type="RefSeq" id="WP_040118334.1">
    <property type="nucleotide sequence ID" value="NZ_CBCSCF010000007.1"/>
</dbReference>
<protein>
    <submittedName>
        <fullName evidence="1">ATPase</fullName>
    </submittedName>
</protein>
<gene>
    <name evidence="1" type="ORF">BS639_10630</name>
</gene>
<reference evidence="1 2" key="1">
    <citation type="journal article" date="2017" name="Int. J. Syst. Evol. Microbiol.">
        <title>Rouxiella badensis sp. nov. and Rouxiella silvae sp. nov. isolated from peat bog soil in Germany and emendation of the genus description.</title>
        <authorList>
            <person name="Le Fleche-Mateos A."/>
            <person name="Kugler J.H."/>
            <person name="Hansen S.H."/>
            <person name="Syldatk C."/>
            <person name="Hausmann R."/>
            <person name="Lomprez F."/>
            <person name="Vandenbogaert M."/>
            <person name="Manuguerra J.C."/>
            <person name="Grimont P.A."/>
        </authorList>
    </citation>
    <scope>NUCLEOTIDE SEQUENCE [LARGE SCALE GENOMIC DNA]</scope>
    <source>
        <strain evidence="1 2">213</strain>
    </source>
</reference>
<dbReference type="Gene3D" id="3.40.50.300">
    <property type="entry name" value="P-loop containing nucleotide triphosphate hydrolases"/>
    <property type="match status" value="1"/>
</dbReference>
<organism evidence="1 2">
    <name type="scientific">Rouxiella silvae</name>
    <dbReference type="NCBI Taxonomy" id="1646373"/>
    <lineage>
        <taxon>Bacteria</taxon>
        <taxon>Pseudomonadati</taxon>
        <taxon>Pseudomonadota</taxon>
        <taxon>Gammaproteobacteria</taxon>
        <taxon>Enterobacterales</taxon>
        <taxon>Yersiniaceae</taxon>
        <taxon>Rouxiella</taxon>
    </lineage>
</organism>
<keyword evidence="2" id="KW-1185">Reference proteome</keyword>
<name>A0ABX3U136_9GAMM</name>
<dbReference type="PANTHER" id="PTHR13696">
    <property type="entry name" value="P-LOOP CONTAINING NUCLEOSIDE TRIPHOSPHATE HYDROLASE"/>
    <property type="match status" value="1"/>
</dbReference>
<comment type="caution">
    <text evidence="1">The sequence shown here is derived from an EMBL/GenBank/DDBJ whole genome shotgun (WGS) entry which is preliminary data.</text>
</comment>
<dbReference type="InterPro" id="IPR050678">
    <property type="entry name" value="DNA_Partitioning_ATPase"/>
</dbReference>
<sequence length="217" mass="24009">MPIYAISHHKGGAGKTTSTVHIVGELKPDITIDLDIHEGVSVINQLRPDDKKWNVLAINNKEKLISVLRELDDQGKTVVIDCGGFDADINRVAVAVADVVIVPANDTVTEQIGLAKFDKVLAEISKQMNVELNAKIMFCKTEPNQKHFPDMEDTLKKVKHMSLLNSRLSYRRGRYGFTQSLRQGMGITEIKHGRASAAGKEVVALVKELRELVENGK</sequence>
<dbReference type="Pfam" id="PF09140">
    <property type="entry name" value="MipZ"/>
    <property type="match status" value="1"/>
</dbReference>
<dbReference type="EMBL" id="MRWD01000022">
    <property type="protein sequence ID" value="ORJ21222.1"/>
    <property type="molecule type" value="Genomic_DNA"/>
</dbReference>
<proteinExistence type="predicted"/>
<dbReference type="GeneID" id="57211209"/>
<evidence type="ECO:0000313" key="2">
    <source>
        <dbReference type="Proteomes" id="UP000192722"/>
    </source>
</evidence>
<dbReference type="SUPFAM" id="SSF52540">
    <property type="entry name" value="P-loop containing nucleoside triphosphate hydrolases"/>
    <property type="match status" value="1"/>
</dbReference>
<dbReference type="Proteomes" id="UP000192722">
    <property type="component" value="Unassembled WGS sequence"/>
</dbReference>
<dbReference type="InterPro" id="IPR015223">
    <property type="entry name" value="MipZ"/>
</dbReference>
<evidence type="ECO:0000313" key="1">
    <source>
        <dbReference type="EMBL" id="ORJ21222.1"/>
    </source>
</evidence>